<dbReference type="Proteomes" id="UP000195569">
    <property type="component" value="Unassembled WGS sequence"/>
</dbReference>
<sequence length="147" mass="15408">MPLSLLRVRPAAVSGAGSVALQFAIGTGSGADGVTHILPASRLSFIGDYCKRTVARKAVNDGNVGRTARNVVIPIRFPAKSTCFRPTFAPTPLASAIASIAKLHEAAACPPLYNTGLIPTYRVKQVSRLDASTAGHCSRCSAADRRF</sequence>
<name>A0A1N7SLY3_9BURK</name>
<keyword evidence="2" id="KW-1185">Reference proteome</keyword>
<gene>
    <name evidence="1" type="ORF">BN2476_640006</name>
</gene>
<organism evidence="1 2">
    <name type="scientific">Paraburkholderia piptadeniae</name>
    <dbReference type="NCBI Taxonomy" id="1701573"/>
    <lineage>
        <taxon>Bacteria</taxon>
        <taxon>Pseudomonadati</taxon>
        <taxon>Pseudomonadota</taxon>
        <taxon>Betaproteobacteria</taxon>
        <taxon>Burkholderiales</taxon>
        <taxon>Burkholderiaceae</taxon>
        <taxon>Paraburkholderia</taxon>
    </lineage>
</organism>
<comment type="caution">
    <text evidence="1">The sequence shown here is derived from an EMBL/GenBank/DDBJ whole genome shotgun (WGS) entry which is preliminary data.</text>
</comment>
<dbReference type="AlphaFoldDB" id="A0A1N7SLY3"/>
<evidence type="ECO:0000313" key="2">
    <source>
        <dbReference type="Proteomes" id="UP000195569"/>
    </source>
</evidence>
<evidence type="ECO:0000313" key="1">
    <source>
        <dbReference type="EMBL" id="SIT48425.1"/>
    </source>
</evidence>
<accession>A0A1N7SLY3</accession>
<dbReference type="EMBL" id="CYGY02000064">
    <property type="protein sequence ID" value="SIT48425.1"/>
    <property type="molecule type" value="Genomic_DNA"/>
</dbReference>
<protein>
    <submittedName>
        <fullName evidence="1">Uncharacterized protein</fullName>
    </submittedName>
</protein>
<proteinExistence type="predicted"/>
<reference evidence="1" key="1">
    <citation type="submission" date="2016-12" db="EMBL/GenBank/DDBJ databases">
        <authorList>
            <person name="Moulin L."/>
        </authorList>
    </citation>
    <scope>NUCLEOTIDE SEQUENCE [LARGE SCALE GENOMIC DNA]</scope>
    <source>
        <strain evidence="1">STM 7183</strain>
    </source>
</reference>